<dbReference type="InterPro" id="IPR019775">
    <property type="entry name" value="WD40_repeat_CS"/>
</dbReference>
<evidence type="ECO:0000313" key="5">
    <source>
        <dbReference type="Proteomes" id="UP000054771"/>
    </source>
</evidence>
<keyword evidence="5" id="KW-1185">Reference proteome</keyword>
<dbReference type="OMA" id="HTPRIKA"/>
<accession>A0A0U5FWT8</accession>
<dbReference type="PANTHER" id="PTHR19848:SF8">
    <property type="entry name" value="F-BOX AND WD REPEAT DOMAIN CONTAINING 7"/>
    <property type="match status" value="1"/>
</dbReference>
<dbReference type="InterPro" id="IPR015943">
    <property type="entry name" value="WD40/YVTN_repeat-like_dom_sf"/>
</dbReference>
<reference evidence="5" key="1">
    <citation type="journal article" date="2016" name="Genome Announc.">
        <title>Draft genome sequences of fungus Aspergillus calidoustus.</title>
        <authorList>
            <person name="Horn F."/>
            <person name="Linde J."/>
            <person name="Mattern D.J."/>
            <person name="Walther G."/>
            <person name="Guthke R."/>
            <person name="Scherlach K."/>
            <person name="Martin K."/>
            <person name="Brakhage A.A."/>
            <person name="Petzke L."/>
            <person name="Valiante V."/>
        </authorList>
    </citation>
    <scope>NUCLEOTIDE SEQUENCE [LARGE SCALE GENOMIC DNA]</scope>
    <source>
        <strain evidence="5">SF006504</strain>
    </source>
</reference>
<dbReference type="Proteomes" id="UP000054771">
    <property type="component" value="Unassembled WGS sequence"/>
</dbReference>
<evidence type="ECO:0000256" key="3">
    <source>
        <dbReference type="PROSITE-ProRule" id="PRU00221"/>
    </source>
</evidence>
<evidence type="ECO:0000256" key="1">
    <source>
        <dbReference type="ARBA" id="ARBA00022574"/>
    </source>
</evidence>
<dbReference type="PROSITE" id="PS50082">
    <property type="entry name" value="WD_REPEATS_2"/>
    <property type="match status" value="2"/>
</dbReference>
<evidence type="ECO:0000256" key="2">
    <source>
        <dbReference type="ARBA" id="ARBA00022737"/>
    </source>
</evidence>
<dbReference type="InterPro" id="IPR036322">
    <property type="entry name" value="WD40_repeat_dom_sf"/>
</dbReference>
<dbReference type="PROSITE" id="PS00678">
    <property type="entry name" value="WD_REPEATS_1"/>
    <property type="match status" value="1"/>
</dbReference>
<dbReference type="STRING" id="454130.A0A0U5FWT8"/>
<sequence length="120" mass="13124">MTSGRGDGIGHGVFLWHVVPGKFLHGLRRHTPRIKALVFPPNSDILVALATDETIRVWDTSSGKLRKTIKCHNVGITAVAFSADGLMLATAGSDRVVGVWRTTKGKIIREIDPPDGMLWR</sequence>
<dbReference type="Gene3D" id="2.130.10.10">
    <property type="entry name" value="YVTN repeat-like/Quinoprotein amine dehydrogenase"/>
    <property type="match status" value="1"/>
</dbReference>
<dbReference type="PROSITE" id="PS50294">
    <property type="entry name" value="WD_REPEATS_REGION"/>
    <property type="match status" value="2"/>
</dbReference>
<feature type="repeat" description="WD" evidence="3">
    <location>
        <begin position="27"/>
        <end position="68"/>
    </location>
</feature>
<dbReference type="SUPFAM" id="SSF50978">
    <property type="entry name" value="WD40 repeat-like"/>
    <property type="match status" value="1"/>
</dbReference>
<dbReference type="AlphaFoldDB" id="A0A0U5FWT8"/>
<keyword evidence="2" id="KW-0677">Repeat</keyword>
<dbReference type="EMBL" id="CDMC01000004">
    <property type="protein sequence ID" value="CEL03963.1"/>
    <property type="molecule type" value="Genomic_DNA"/>
</dbReference>
<feature type="repeat" description="WD" evidence="3">
    <location>
        <begin position="69"/>
        <end position="110"/>
    </location>
</feature>
<keyword evidence="1 3" id="KW-0853">WD repeat</keyword>
<protein>
    <submittedName>
        <fullName evidence="4">Uncharacterized protein</fullName>
    </submittedName>
</protein>
<evidence type="ECO:0000313" key="4">
    <source>
        <dbReference type="EMBL" id="CEL03963.1"/>
    </source>
</evidence>
<dbReference type="SMART" id="SM00320">
    <property type="entry name" value="WD40"/>
    <property type="match status" value="2"/>
</dbReference>
<dbReference type="OrthoDB" id="538223at2759"/>
<organism evidence="4 5">
    <name type="scientific">Aspergillus calidoustus</name>
    <dbReference type="NCBI Taxonomy" id="454130"/>
    <lineage>
        <taxon>Eukaryota</taxon>
        <taxon>Fungi</taxon>
        <taxon>Dikarya</taxon>
        <taxon>Ascomycota</taxon>
        <taxon>Pezizomycotina</taxon>
        <taxon>Eurotiomycetes</taxon>
        <taxon>Eurotiomycetidae</taxon>
        <taxon>Eurotiales</taxon>
        <taxon>Aspergillaceae</taxon>
        <taxon>Aspergillus</taxon>
        <taxon>Aspergillus subgen. Nidulantes</taxon>
    </lineage>
</organism>
<name>A0A0U5FWT8_ASPCI</name>
<dbReference type="PANTHER" id="PTHR19848">
    <property type="entry name" value="WD40 REPEAT PROTEIN"/>
    <property type="match status" value="1"/>
</dbReference>
<dbReference type="Pfam" id="PF00400">
    <property type="entry name" value="WD40"/>
    <property type="match status" value="2"/>
</dbReference>
<gene>
    <name evidence="4" type="ORF">ASPCAL05098</name>
</gene>
<dbReference type="InterPro" id="IPR001680">
    <property type="entry name" value="WD40_rpt"/>
</dbReference>
<proteinExistence type="predicted"/>